<protein>
    <submittedName>
        <fullName evidence="1">Uncharacterized protein</fullName>
    </submittedName>
</protein>
<proteinExistence type="predicted"/>
<dbReference type="AlphaFoldDB" id="A0A329MU12"/>
<organism evidence="1 2">
    <name type="scientific">Paenibacillus contaminans</name>
    <dbReference type="NCBI Taxonomy" id="450362"/>
    <lineage>
        <taxon>Bacteria</taxon>
        <taxon>Bacillati</taxon>
        <taxon>Bacillota</taxon>
        <taxon>Bacilli</taxon>
        <taxon>Bacillales</taxon>
        <taxon>Paenibacillaceae</taxon>
        <taxon>Paenibacillus</taxon>
    </lineage>
</organism>
<keyword evidence="2" id="KW-1185">Reference proteome</keyword>
<gene>
    <name evidence="1" type="ORF">DQG23_04190</name>
</gene>
<reference evidence="1 2" key="1">
    <citation type="journal article" date="2009" name="Int. J. Syst. Evol. Microbiol.">
        <title>Paenibacillus contaminans sp. nov., isolated from a contaminated laboratory plate.</title>
        <authorList>
            <person name="Chou J.H."/>
            <person name="Lee J.H."/>
            <person name="Lin M.C."/>
            <person name="Chang P.S."/>
            <person name="Arun A.B."/>
            <person name="Young C.C."/>
            <person name="Chen W.M."/>
        </authorList>
    </citation>
    <scope>NUCLEOTIDE SEQUENCE [LARGE SCALE GENOMIC DNA]</scope>
    <source>
        <strain evidence="1 2">CKOBP-6</strain>
    </source>
</reference>
<evidence type="ECO:0000313" key="1">
    <source>
        <dbReference type="EMBL" id="RAV23401.1"/>
    </source>
</evidence>
<comment type="caution">
    <text evidence="1">The sequence shown here is derived from an EMBL/GenBank/DDBJ whole genome shotgun (WGS) entry which is preliminary data.</text>
</comment>
<dbReference type="EMBL" id="QMFB01000001">
    <property type="protein sequence ID" value="RAV23401.1"/>
    <property type="molecule type" value="Genomic_DNA"/>
</dbReference>
<accession>A0A329MU12</accession>
<dbReference type="Proteomes" id="UP000250369">
    <property type="component" value="Unassembled WGS sequence"/>
</dbReference>
<evidence type="ECO:0000313" key="2">
    <source>
        <dbReference type="Proteomes" id="UP000250369"/>
    </source>
</evidence>
<name>A0A329MU12_9BACL</name>
<sequence>MENYRLFSNWLNQILEKDIPNGIKAFNFNLYEGSEDTYHIQLIGSGKKESMQIPSKVHLRLELDL</sequence>